<keyword evidence="4" id="KW-0106">Calcium</keyword>
<evidence type="ECO:0000256" key="1">
    <source>
        <dbReference type="ARBA" id="ARBA00007963"/>
    </source>
</evidence>
<dbReference type="Gene3D" id="3.55.10.10">
    <property type="entry name" value="Archease domain"/>
    <property type="match status" value="1"/>
</dbReference>
<accession>A0ABD2Q199</accession>
<dbReference type="EMBL" id="JBJKFK010001480">
    <property type="protein sequence ID" value="KAL3312982.1"/>
    <property type="molecule type" value="Genomic_DNA"/>
</dbReference>
<dbReference type="Proteomes" id="UP001626550">
    <property type="component" value="Unassembled WGS sequence"/>
</dbReference>
<dbReference type="GO" id="GO:0046872">
    <property type="term" value="F:metal ion binding"/>
    <property type="evidence" value="ECO:0007669"/>
    <property type="project" value="UniProtKB-KW"/>
</dbReference>
<reference evidence="6 7" key="1">
    <citation type="submission" date="2024-11" db="EMBL/GenBank/DDBJ databases">
        <title>Adaptive evolution of stress response genes in parasites aligns with host niche diversity.</title>
        <authorList>
            <person name="Hahn C."/>
            <person name="Resl P."/>
        </authorList>
    </citation>
    <scope>NUCLEOTIDE SEQUENCE [LARGE SCALE GENOMIC DNA]</scope>
    <source>
        <strain evidence="6">EGGRZ-B1_66</strain>
        <tissue evidence="6">Body</tissue>
    </source>
</reference>
<protein>
    <submittedName>
        <fullName evidence="6">Protein archease</fullName>
    </submittedName>
</protein>
<name>A0ABD2Q199_9PLAT</name>
<evidence type="ECO:0000256" key="3">
    <source>
        <dbReference type="ARBA" id="ARBA00022723"/>
    </source>
</evidence>
<comment type="similarity">
    <text evidence="1">Belongs to the archease family.</text>
</comment>
<evidence type="ECO:0000256" key="4">
    <source>
        <dbReference type="ARBA" id="ARBA00022837"/>
    </source>
</evidence>
<dbReference type="AlphaFoldDB" id="A0ABD2Q199"/>
<comment type="caution">
    <text evidence="6">The sequence shown here is derived from an EMBL/GenBank/DDBJ whole genome shotgun (WGS) entry which is preliminary data.</text>
</comment>
<gene>
    <name evidence="6" type="primary">ZBTB8OS</name>
    <name evidence="6" type="ORF">Ciccas_008418</name>
</gene>
<dbReference type="Pfam" id="PF01951">
    <property type="entry name" value="Archease"/>
    <property type="match status" value="1"/>
</dbReference>
<sequence>MYFITYLQAVEAMFNYMADSDGIKERSSLEIEASGDDLSSLLFDFMTNWLSDAACCNYFIPKRIVIEDFDASNFKIRSVGYGEPFDREKHTQGTEVKAITYSAMKIHDELPTNDIYVIVDI</sequence>
<evidence type="ECO:0000256" key="2">
    <source>
        <dbReference type="ARBA" id="ARBA00022694"/>
    </source>
</evidence>
<feature type="domain" description="Archease" evidence="5">
    <location>
        <begin position="7"/>
        <end position="121"/>
    </location>
</feature>
<keyword evidence="7" id="KW-1185">Reference proteome</keyword>
<dbReference type="GO" id="GO:0008033">
    <property type="term" value="P:tRNA processing"/>
    <property type="evidence" value="ECO:0007669"/>
    <property type="project" value="UniProtKB-KW"/>
</dbReference>
<evidence type="ECO:0000259" key="5">
    <source>
        <dbReference type="Pfam" id="PF01951"/>
    </source>
</evidence>
<keyword evidence="2" id="KW-0819">tRNA processing</keyword>
<keyword evidence="3" id="KW-0479">Metal-binding</keyword>
<dbReference type="PANTHER" id="PTHR12682">
    <property type="entry name" value="ARCHEASE"/>
    <property type="match status" value="1"/>
</dbReference>
<dbReference type="InterPro" id="IPR002804">
    <property type="entry name" value="Archease"/>
</dbReference>
<dbReference type="InterPro" id="IPR036820">
    <property type="entry name" value="Archease_dom_sf"/>
</dbReference>
<dbReference type="SUPFAM" id="SSF69819">
    <property type="entry name" value="MTH1598-like"/>
    <property type="match status" value="1"/>
</dbReference>
<evidence type="ECO:0000313" key="7">
    <source>
        <dbReference type="Proteomes" id="UP001626550"/>
    </source>
</evidence>
<organism evidence="6 7">
    <name type="scientific">Cichlidogyrus casuarinus</name>
    <dbReference type="NCBI Taxonomy" id="1844966"/>
    <lineage>
        <taxon>Eukaryota</taxon>
        <taxon>Metazoa</taxon>
        <taxon>Spiralia</taxon>
        <taxon>Lophotrochozoa</taxon>
        <taxon>Platyhelminthes</taxon>
        <taxon>Monogenea</taxon>
        <taxon>Monopisthocotylea</taxon>
        <taxon>Dactylogyridea</taxon>
        <taxon>Ancyrocephalidae</taxon>
        <taxon>Cichlidogyrus</taxon>
    </lineage>
</organism>
<evidence type="ECO:0000313" key="6">
    <source>
        <dbReference type="EMBL" id="KAL3312982.1"/>
    </source>
</evidence>
<dbReference type="InterPro" id="IPR023572">
    <property type="entry name" value="Archease_dom"/>
</dbReference>
<dbReference type="PANTHER" id="PTHR12682:SF11">
    <property type="entry name" value="PROTEIN ARCHEASE"/>
    <property type="match status" value="1"/>
</dbReference>
<proteinExistence type="inferred from homology"/>